<proteinExistence type="predicted"/>
<dbReference type="InterPro" id="IPR035914">
    <property type="entry name" value="Sperma_CUB_dom_sf"/>
</dbReference>
<organism evidence="6 7">
    <name type="scientific">Pomacea canaliculata</name>
    <name type="common">Golden apple snail</name>
    <dbReference type="NCBI Taxonomy" id="400727"/>
    <lineage>
        <taxon>Eukaryota</taxon>
        <taxon>Metazoa</taxon>
        <taxon>Spiralia</taxon>
        <taxon>Lophotrochozoa</taxon>
        <taxon>Mollusca</taxon>
        <taxon>Gastropoda</taxon>
        <taxon>Caenogastropoda</taxon>
        <taxon>Architaenioglossa</taxon>
        <taxon>Ampullarioidea</taxon>
        <taxon>Ampullariidae</taxon>
        <taxon>Pomacea</taxon>
    </lineage>
</organism>
<evidence type="ECO:0000256" key="2">
    <source>
        <dbReference type="PROSITE-ProRule" id="PRU00059"/>
    </source>
</evidence>
<feature type="compositionally biased region" description="Acidic residues" evidence="3">
    <location>
        <begin position="727"/>
        <end position="742"/>
    </location>
</feature>
<feature type="compositionally biased region" description="Acidic residues" evidence="3">
    <location>
        <begin position="773"/>
        <end position="782"/>
    </location>
</feature>
<evidence type="ECO:0000313" key="7">
    <source>
        <dbReference type="Proteomes" id="UP000245119"/>
    </source>
</evidence>
<feature type="compositionally biased region" description="Polar residues" evidence="3">
    <location>
        <begin position="609"/>
        <end position="619"/>
    </location>
</feature>
<keyword evidence="1" id="KW-1015">Disulfide bond</keyword>
<dbReference type="Gene3D" id="2.60.120.290">
    <property type="entry name" value="Spermadhesin, CUB domain"/>
    <property type="match status" value="1"/>
</dbReference>
<keyword evidence="7" id="KW-1185">Reference proteome</keyword>
<protein>
    <recommendedName>
        <fullName evidence="5">CUB domain-containing protein</fullName>
    </recommendedName>
</protein>
<keyword evidence="4" id="KW-1133">Transmembrane helix</keyword>
<comment type="caution">
    <text evidence="6">The sequence shown here is derived from an EMBL/GenBank/DDBJ whole genome shotgun (WGS) entry which is preliminary data.</text>
</comment>
<dbReference type="InterPro" id="IPR000859">
    <property type="entry name" value="CUB_dom"/>
</dbReference>
<evidence type="ECO:0000313" key="6">
    <source>
        <dbReference type="EMBL" id="PVD26617.1"/>
    </source>
</evidence>
<keyword evidence="4" id="KW-0812">Transmembrane</keyword>
<dbReference type="SMART" id="SM00042">
    <property type="entry name" value="CUB"/>
    <property type="match status" value="1"/>
</dbReference>
<dbReference type="CDD" id="cd00041">
    <property type="entry name" value="CUB"/>
    <property type="match status" value="1"/>
</dbReference>
<evidence type="ECO:0000259" key="5">
    <source>
        <dbReference type="PROSITE" id="PS01180"/>
    </source>
</evidence>
<dbReference type="PROSITE" id="PS01180">
    <property type="entry name" value="CUB"/>
    <property type="match status" value="1"/>
</dbReference>
<dbReference type="Pfam" id="PF00431">
    <property type="entry name" value="CUB"/>
    <property type="match status" value="1"/>
</dbReference>
<evidence type="ECO:0000256" key="4">
    <source>
        <dbReference type="SAM" id="Phobius"/>
    </source>
</evidence>
<keyword evidence="4" id="KW-0472">Membrane</keyword>
<dbReference type="AlphaFoldDB" id="A0A2T7NZM0"/>
<evidence type="ECO:0000256" key="1">
    <source>
        <dbReference type="ARBA" id="ARBA00023157"/>
    </source>
</evidence>
<reference evidence="6 7" key="1">
    <citation type="submission" date="2018-04" db="EMBL/GenBank/DDBJ databases">
        <title>The genome of golden apple snail Pomacea canaliculata provides insight into stress tolerance and invasive adaptation.</title>
        <authorList>
            <person name="Liu C."/>
            <person name="Liu B."/>
            <person name="Ren Y."/>
            <person name="Zhang Y."/>
            <person name="Wang H."/>
            <person name="Li S."/>
            <person name="Jiang F."/>
            <person name="Yin L."/>
            <person name="Zhang G."/>
            <person name="Qian W."/>
            <person name="Fan W."/>
        </authorList>
    </citation>
    <scope>NUCLEOTIDE SEQUENCE [LARGE SCALE GENOMIC DNA]</scope>
    <source>
        <strain evidence="6">SZHN2017</strain>
        <tissue evidence="6">Muscle</tissue>
    </source>
</reference>
<dbReference type="SUPFAM" id="SSF49854">
    <property type="entry name" value="Spermadhesin, CUB domain"/>
    <property type="match status" value="1"/>
</dbReference>
<dbReference type="Proteomes" id="UP000245119">
    <property type="component" value="Linkage Group LG8"/>
</dbReference>
<evidence type="ECO:0000256" key="3">
    <source>
        <dbReference type="SAM" id="MobiDB-lite"/>
    </source>
</evidence>
<feature type="compositionally biased region" description="Acidic residues" evidence="3">
    <location>
        <begin position="623"/>
        <end position="639"/>
    </location>
</feature>
<accession>A0A2T7NZM0</accession>
<sequence length="782" mass="83467">MASVCLSSSSNARCSWLLVAPSDEYRIKLHTYVLDLEWFPSCAYDNISIYDGYNESSQLLVTFCANFHIIASTQRYISGAGFDLRYNAQLINPPSTLVLTTTTTEDTTAANKGDSGRVNTWILIGSIVGGICVIVIIGIVCGRCMSSRRTRHHRRPPPYRAAAFYHSHSPLEARPSSAEDGPPAMPASVHMVQNNNAVFMVSGTTPGQTLTPSHFASMTSGVANLAFSGSTEYMAMNPTQGYLGPPIGVPPPSYTETMLMTHPPVIPPSPSRSYAGMHPNVSPTPSLGLSVPGSLGVPSGRPLNSSSAFTVLPNMSTPNIIIHTNGAQMHPHMDANLNGHVACLHSGQLLPPPLSEDYTTHNSSGTCLHPPIPQSVVAANPYTFPPSENPLITRYFPSAASTSMGSVPYNYAPQGGAISGLFPPVVCQELQTTPAENQLSQPLVSSSGDLETNPESYSTVEEIHQNLDSTMQGPEEACNLSNVQTVLGSISSESAQCSAPPILPVDPSLCLQSLRAPDDRFLGPQVEGHAPVFVVDGYRPGDYNPGLDVRLPRDVDDMGACQSHHSIEAEMQGYGEAYQSSTFWQNARAAGASGGSRPAPTSHFRANPETGSSNPSPTTLAALEEDGEQGPDEDELDFPDPPEFLLRPCLLEPETGIPCVRPVQPLPTSIGVLYALSTAPSGTPSIYHHHHQSPAYLENYQENPTVPFDDGDDEGHTLAAPLAGTNVDDDLGESEAREEEELTQTTEDHSEPVNNEVDSDLSPPSPSGPTESPQEDCLEPVD</sequence>
<dbReference type="EMBL" id="PZQS01000008">
    <property type="protein sequence ID" value="PVD26617.1"/>
    <property type="molecule type" value="Genomic_DNA"/>
</dbReference>
<feature type="domain" description="CUB" evidence="5">
    <location>
        <begin position="1"/>
        <end position="66"/>
    </location>
</feature>
<name>A0A2T7NZM0_POMCA</name>
<feature type="region of interest" description="Disordered" evidence="3">
    <location>
        <begin position="589"/>
        <end position="639"/>
    </location>
</feature>
<comment type="caution">
    <text evidence="2">Lacks conserved residue(s) required for the propagation of feature annotation.</text>
</comment>
<feature type="transmembrane region" description="Helical" evidence="4">
    <location>
        <begin position="121"/>
        <end position="145"/>
    </location>
</feature>
<dbReference type="OrthoDB" id="6155811at2759"/>
<feature type="compositionally biased region" description="Low complexity" evidence="3">
    <location>
        <begin position="589"/>
        <end position="600"/>
    </location>
</feature>
<gene>
    <name evidence="6" type="ORF">C0Q70_14294</name>
</gene>
<feature type="region of interest" description="Disordered" evidence="3">
    <location>
        <begin position="701"/>
        <end position="782"/>
    </location>
</feature>